<dbReference type="OrthoDB" id="419598at2759"/>
<dbReference type="InterPro" id="IPR016040">
    <property type="entry name" value="NAD(P)-bd_dom"/>
</dbReference>
<dbReference type="Gene3D" id="3.90.25.10">
    <property type="entry name" value="UDP-galactose 4-epimerase, domain 1"/>
    <property type="match status" value="1"/>
</dbReference>
<organism evidence="2 3">
    <name type="scientific">Monosporascus ibericus</name>
    <dbReference type="NCBI Taxonomy" id="155417"/>
    <lineage>
        <taxon>Eukaryota</taxon>
        <taxon>Fungi</taxon>
        <taxon>Dikarya</taxon>
        <taxon>Ascomycota</taxon>
        <taxon>Pezizomycotina</taxon>
        <taxon>Sordariomycetes</taxon>
        <taxon>Xylariomycetidae</taxon>
        <taxon>Xylariales</taxon>
        <taxon>Xylariales incertae sedis</taxon>
        <taxon>Monosporascus</taxon>
    </lineage>
</organism>
<feature type="domain" description="NAD(P)-binding" evidence="1">
    <location>
        <begin position="10"/>
        <end position="157"/>
    </location>
</feature>
<dbReference type="Proteomes" id="UP000293360">
    <property type="component" value="Unassembled WGS sequence"/>
</dbReference>
<dbReference type="SUPFAM" id="SSF51735">
    <property type="entry name" value="NAD(P)-binding Rossmann-fold domains"/>
    <property type="match status" value="1"/>
</dbReference>
<dbReference type="AlphaFoldDB" id="A0A4Q4TIP5"/>
<evidence type="ECO:0000313" key="3">
    <source>
        <dbReference type="Proteomes" id="UP000293360"/>
    </source>
</evidence>
<sequence>MPLQITVVPASTQAGTAVIRVLLGSETAPVVRGYYRDPAKAPADFTSHPSFEAVKADVSDGPTLDFSGSDAVFYVPPPTYDGRENGEVARQNAVNVNAALGAAKPSPKRLLVFSAMGAEHSSGIGILKINHISDDVLKESAPEVVIARPPYFQESLAHVFEEIKTDPPVFHSVFSPADHQVPMASLTDISNACAQKLLETGQELPARPYVFYITGPRNYSSLDVKAAAEEVTGKKIDLVTIPKDDLVTFFSKQVGAPIAAELAEMTVATLPGGLIAKDLHVYDNDKNTYKGRVELVDALRRLYKT</sequence>
<name>A0A4Q4TIP5_9PEZI</name>
<gene>
    <name evidence="2" type="ORF">DL764_003545</name>
</gene>
<dbReference type="PANTHER" id="PTHR43162">
    <property type="match status" value="1"/>
</dbReference>
<dbReference type="PANTHER" id="PTHR43162:SF1">
    <property type="entry name" value="PRESTALK A DIFFERENTIATION PROTEIN A"/>
    <property type="match status" value="1"/>
</dbReference>
<evidence type="ECO:0000259" key="1">
    <source>
        <dbReference type="Pfam" id="PF13460"/>
    </source>
</evidence>
<dbReference type="Pfam" id="PF13460">
    <property type="entry name" value="NAD_binding_10"/>
    <property type="match status" value="1"/>
</dbReference>
<protein>
    <recommendedName>
        <fullName evidence="1">NAD(P)-binding domain-containing protein</fullName>
    </recommendedName>
</protein>
<evidence type="ECO:0000313" key="2">
    <source>
        <dbReference type="EMBL" id="RYP05834.1"/>
    </source>
</evidence>
<dbReference type="EMBL" id="QJNU01000154">
    <property type="protein sequence ID" value="RYP05834.1"/>
    <property type="molecule type" value="Genomic_DNA"/>
</dbReference>
<keyword evidence="3" id="KW-1185">Reference proteome</keyword>
<dbReference type="InterPro" id="IPR051604">
    <property type="entry name" value="Ergot_Alk_Oxidoreductase"/>
</dbReference>
<dbReference type="InterPro" id="IPR036291">
    <property type="entry name" value="NAD(P)-bd_dom_sf"/>
</dbReference>
<reference evidence="2 3" key="1">
    <citation type="submission" date="2018-06" db="EMBL/GenBank/DDBJ databases">
        <title>Complete Genomes of Monosporascus.</title>
        <authorList>
            <person name="Robinson A.J."/>
            <person name="Natvig D.O."/>
        </authorList>
    </citation>
    <scope>NUCLEOTIDE SEQUENCE [LARGE SCALE GENOMIC DNA]</scope>
    <source>
        <strain evidence="2 3">CBS 110550</strain>
    </source>
</reference>
<accession>A0A4Q4TIP5</accession>
<dbReference type="Gene3D" id="3.40.50.720">
    <property type="entry name" value="NAD(P)-binding Rossmann-like Domain"/>
    <property type="match status" value="1"/>
</dbReference>
<comment type="caution">
    <text evidence="2">The sequence shown here is derived from an EMBL/GenBank/DDBJ whole genome shotgun (WGS) entry which is preliminary data.</text>
</comment>
<proteinExistence type="predicted"/>